<reference evidence="1" key="1">
    <citation type="journal article" date="2018" name="Genome Biol. Evol.">
        <title>Genomics and development of Lentinus tigrinus, a white-rot wood-decaying mushroom with dimorphic fruiting bodies.</title>
        <authorList>
            <person name="Wu B."/>
            <person name="Xu Z."/>
            <person name="Knudson A."/>
            <person name="Carlson A."/>
            <person name="Chen N."/>
            <person name="Kovaka S."/>
            <person name="LaButti K."/>
            <person name="Lipzen A."/>
            <person name="Pennachio C."/>
            <person name="Riley R."/>
            <person name="Schakwitz W."/>
            <person name="Umezawa K."/>
            <person name="Ohm R.A."/>
            <person name="Grigoriev I.V."/>
            <person name="Nagy L.G."/>
            <person name="Gibbons J."/>
            <person name="Hibbett D."/>
        </authorList>
    </citation>
    <scope>NUCLEOTIDE SEQUENCE [LARGE SCALE GENOMIC DNA]</scope>
    <source>
        <strain evidence="1">ALCF2SS1-6</strain>
    </source>
</reference>
<dbReference type="EMBL" id="ML122265">
    <property type="protein sequence ID" value="RPD60472.1"/>
    <property type="molecule type" value="Genomic_DNA"/>
</dbReference>
<keyword evidence="2" id="KW-1185">Reference proteome</keyword>
<sequence length="82" mass="9279">MSLSLWCLSYRIATSRTPPIALPIALYYPCPIYYACQKPENTTHCTVCERRTTIELYSCLRYVSVRSGNVVASCHTSTPCPR</sequence>
<evidence type="ECO:0000313" key="2">
    <source>
        <dbReference type="Proteomes" id="UP000313359"/>
    </source>
</evidence>
<gene>
    <name evidence="1" type="ORF">L227DRAFT_575099</name>
</gene>
<dbReference type="AlphaFoldDB" id="A0A5C2S9J6"/>
<dbReference type="Proteomes" id="UP000313359">
    <property type="component" value="Unassembled WGS sequence"/>
</dbReference>
<evidence type="ECO:0000313" key="1">
    <source>
        <dbReference type="EMBL" id="RPD60472.1"/>
    </source>
</evidence>
<protein>
    <submittedName>
        <fullName evidence="1">Uncharacterized protein</fullName>
    </submittedName>
</protein>
<proteinExistence type="predicted"/>
<name>A0A5C2S9J6_9APHY</name>
<organism evidence="1 2">
    <name type="scientific">Lentinus tigrinus ALCF2SS1-6</name>
    <dbReference type="NCBI Taxonomy" id="1328759"/>
    <lineage>
        <taxon>Eukaryota</taxon>
        <taxon>Fungi</taxon>
        <taxon>Dikarya</taxon>
        <taxon>Basidiomycota</taxon>
        <taxon>Agaricomycotina</taxon>
        <taxon>Agaricomycetes</taxon>
        <taxon>Polyporales</taxon>
        <taxon>Polyporaceae</taxon>
        <taxon>Lentinus</taxon>
    </lineage>
</organism>
<accession>A0A5C2S9J6</accession>